<name>A0A0D0DDF8_9AGAM</name>
<reference evidence="1 2" key="1">
    <citation type="submission" date="2014-04" db="EMBL/GenBank/DDBJ databases">
        <authorList>
            <consortium name="DOE Joint Genome Institute"/>
            <person name="Kuo A."/>
            <person name="Kohler A."/>
            <person name="Jargeat P."/>
            <person name="Nagy L.G."/>
            <person name="Floudas D."/>
            <person name="Copeland A."/>
            <person name="Barry K.W."/>
            <person name="Cichocki N."/>
            <person name="Veneault-Fourrey C."/>
            <person name="LaButti K."/>
            <person name="Lindquist E.A."/>
            <person name="Lipzen A."/>
            <person name="Lundell T."/>
            <person name="Morin E."/>
            <person name="Murat C."/>
            <person name="Sun H."/>
            <person name="Tunlid A."/>
            <person name="Henrissat B."/>
            <person name="Grigoriev I.V."/>
            <person name="Hibbett D.S."/>
            <person name="Martin F."/>
            <person name="Nordberg H.P."/>
            <person name="Cantor M.N."/>
            <person name="Hua S.X."/>
        </authorList>
    </citation>
    <scope>NUCLEOTIDE SEQUENCE [LARGE SCALE GENOMIC DNA]</scope>
    <source>
        <strain evidence="1 2">Ve08.2h10</strain>
    </source>
</reference>
<accession>A0A0D0DDF8</accession>
<dbReference type="AlphaFoldDB" id="A0A0D0DDF8"/>
<evidence type="ECO:0000313" key="2">
    <source>
        <dbReference type="Proteomes" id="UP000054538"/>
    </source>
</evidence>
<gene>
    <name evidence="1" type="ORF">PAXRUDRAFT_14752</name>
</gene>
<dbReference type="InParanoid" id="A0A0D0DDF8"/>
<sequence length="69" mass="7503">MPASACSFSVRASYEATETTICKGNYSFLFRYCGVTTTWTSFIISSVDLDPALDITPIWAALAPEDLGE</sequence>
<protein>
    <submittedName>
        <fullName evidence="1">Uncharacterized protein</fullName>
    </submittedName>
</protein>
<dbReference type="EMBL" id="KN825633">
    <property type="protein sequence ID" value="KIK82366.1"/>
    <property type="molecule type" value="Genomic_DNA"/>
</dbReference>
<keyword evidence="2" id="KW-1185">Reference proteome</keyword>
<evidence type="ECO:0000313" key="1">
    <source>
        <dbReference type="EMBL" id="KIK82366.1"/>
    </source>
</evidence>
<proteinExistence type="predicted"/>
<reference evidence="2" key="2">
    <citation type="submission" date="2015-01" db="EMBL/GenBank/DDBJ databases">
        <title>Evolutionary Origins and Diversification of the Mycorrhizal Mutualists.</title>
        <authorList>
            <consortium name="DOE Joint Genome Institute"/>
            <consortium name="Mycorrhizal Genomics Consortium"/>
            <person name="Kohler A."/>
            <person name="Kuo A."/>
            <person name="Nagy L.G."/>
            <person name="Floudas D."/>
            <person name="Copeland A."/>
            <person name="Barry K.W."/>
            <person name="Cichocki N."/>
            <person name="Veneault-Fourrey C."/>
            <person name="LaButti K."/>
            <person name="Lindquist E.A."/>
            <person name="Lipzen A."/>
            <person name="Lundell T."/>
            <person name="Morin E."/>
            <person name="Murat C."/>
            <person name="Riley R."/>
            <person name="Ohm R."/>
            <person name="Sun H."/>
            <person name="Tunlid A."/>
            <person name="Henrissat B."/>
            <person name="Grigoriev I.V."/>
            <person name="Hibbett D.S."/>
            <person name="Martin F."/>
        </authorList>
    </citation>
    <scope>NUCLEOTIDE SEQUENCE [LARGE SCALE GENOMIC DNA]</scope>
    <source>
        <strain evidence="2">Ve08.2h10</strain>
    </source>
</reference>
<organism evidence="1 2">
    <name type="scientific">Paxillus rubicundulus Ve08.2h10</name>
    <dbReference type="NCBI Taxonomy" id="930991"/>
    <lineage>
        <taxon>Eukaryota</taxon>
        <taxon>Fungi</taxon>
        <taxon>Dikarya</taxon>
        <taxon>Basidiomycota</taxon>
        <taxon>Agaricomycotina</taxon>
        <taxon>Agaricomycetes</taxon>
        <taxon>Agaricomycetidae</taxon>
        <taxon>Boletales</taxon>
        <taxon>Paxilineae</taxon>
        <taxon>Paxillaceae</taxon>
        <taxon>Paxillus</taxon>
    </lineage>
</organism>
<dbReference type="Proteomes" id="UP000054538">
    <property type="component" value="Unassembled WGS sequence"/>
</dbReference>
<dbReference type="HOGENOM" id="CLU_2776704_0_0_1"/>